<dbReference type="SUPFAM" id="SSF56925">
    <property type="entry name" value="OMPA-like"/>
    <property type="match status" value="1"/>
</dbReference>
<name>A0A0L8AN52_9BACT</name>
<evidence type="ECO:0000313" key="1">
    <source>
        <dbReference type="EMBL" id="KOF03749.1"/>
    </source>
</evidence>
<dbReference type="OrthoDB" id="1492607at2"/>
<reference evidence="2" key="1">
    <citation type="submission" date="2014-11" db="EMBL/GenBank/DDBJ databases">
        <title>Genome sequencing of Roseivirga sp. D-25.</title>
        <authorList>
            <person name="Selvaratnam C."/>
            <person name="Thevarajoo S."/>
            <person name="Goh K.M."/>
            <person name="Eee R."/>
            <person name="Chan K.-G."/>
            <person name="Chong C.S."/>
        </authorList>
    </citation>
    <scope>NUCLEOTIDE SEQUENCE [LARGE SCALE GENOMIC DNA]</scope>
    <source>
        <strain evidence="2">D-25</strain>
    </source>
</reference>
<proteinExistence type="predicted"/>
<dbReference type="RefSeq" id="WP_053222709.1">
    <property type="nucleotide sequence ID" value="NZ_JSVA01000006.1"/>
</dbReference>
<dbReference type="AlphaFoldDB" id="A0A0L8AN52"/>
<organism evidence="1 2">
    <name type="scientific">Roseivirga seohaensis subsp. aquiponti</name>
    <dbReference type="NCBI Taxonomy" id="1566026"/>
    <lineage>
        <taxon>Bacteria</taxon>
        <taxon>Pseudomonadati</taxon>
        <taxon>Bacteroidota</taxon>
        <taxon>Cytophagia</taxon>
        <taxon>Cytophagales</taxon>
        <taxon>Roseivirgaceae</taxon>
        <taxon>Roseivirga</taxon>
    </lineage>
</organism>
<dbReference type="EMBL" id="JSVA01000006">
    <property type="protein sequence ID" value="KOF03749.1"/>
    <property type="molecule type" value="Genomic_DNA"/>
</dbReference>
<dbReference type="Proteomes" id="UP000036908">
    <property type="component" value="Unassembled WGS sequence"/>
</dbReference>
<gene>
    <name evidence="1" type="ORF">OB69_05550</name>
</gene>
<protein>
    <recommendedName>
        <fullName evidence="3">Outer membrane protein beta-barrel domain-containing protein</fullName>
    </recommendedName>
</protein>
<evidence type="ECO:0000313" key="2">
    <source>
        <dbReference type="Proteomes" id="UP000036908"/>
    </source>
</evidence>
<evidence type="ECO:0008006" key="3">
    <source>
        <dbReference type="Google" id="ProtNLM"/>
    </source>
</evidence>
<sequence length="225" mass="25141">MSKYFLIPALLLFFPVFSKGQSTFGLSLNGFAPMGDLKKDSPEIWGGGFSSDIAFQINGSPIHLGGMLGVTRYGSEVRDGWHGDDLGDVRIRRNNEMAYMLGLIRIKPPVSEGFQPYADFFGGFSYIATTAHFRDGPLQEQWDVVRDIDDFAMNYGLGGGLEVFINDFLSLDFNIKAIKSSTAEYLTPQSVSYNKTDEVYDLTVKKSRFDHLNFGLGIKLLISEW</sequence>
<dbReference type="PATRIC" id="fig|1566026.4.peg.2934"/>
<keyword evidence="2" id="KW-1185">Reference proteome</keyword>
<accession>A0A0L8AN52</accession>
<dbReference type="InterPro" id="IPR011250">
    <property type="entry name" value="OMP/PagP_B-barrel"/>
</dbReference>
<comment type="caution">
    <text evidence="1">The sequence shown here is derived from an EMBL/GenBank/DDBJ whole genome shotgun (WGS) entry which is preliminary data.</text>
</comment>